<dbReference type="InterPro" id="IPR000192">
    <property type="entry name" value="Aminotrans_V_dom"/>
</dbReference>
<dbReference type="Gene3D" id="3.40.640.10">
    <property type="entry name" value="Type I PLP-dependent aspartate aminotransferase-like (Major domain)"/>
    <property type="match status" value="1"/>
</dbReference>
<dbReference type="AlphaFoldDB" id="A0A6J4JEI3"/>
<evidence type="ECO:0000259" key="1">
    <source>
        <dbReference type="Pfam" id="PF00266"/>
    </source>
</evidence>
<dbReference type="GO" id="GO:0031071">
    <property type="term" value="F:cysteine desulfurase activity"/>
    <property type="evidence" value="ECO:0007669"/>
    <property type="project" value="UniProtKB-EC"/>
</dbReference>
<dbReference type="SUPFAM" id="SSF53383">
    <property type="entry name" value="PLP-dependent transferases"/>
    <property type="match status" value="1"/>
</dbReference>
<evidence type="ECO:0000313" key="2">
    <source>
        <dbReference type="EMBL" id="CAA9274042.1"/>
    </source>
</evidence>
<reference evidence="2" key="1">
    <citation type="submission" date="2020-02" db="EMBL/GenBank/DDBJ databases">
        <authorList>
            <person name="Meier V. D."/>
        </authorList>
    </citation>
    <scope>NUCLEOTIDE SEQUENCE</scope>
    <source>
        <strain evidence="2">AVDCRST_MAG41</strain>
    </source>
</reference>
<organism evidence="2">
    <name type="scientific">uncultured Mycobacteriales bacterium</name>
    <dbReference type="NCBI Taxonomy" id="581187"/>
    <lineage>
        <taxon>Bacteria</taxon>
        <taxon>Bacillati</taxon>
        <taxon>Actinomycetota</taxon>
        <taxon>Actinomycetes</taxon>
        <taxon>Mycobacteriales</taxon>
        <taxon>environmental samples</taxon>
    </lineage>
</organism>
<dbReference type="InterPro" id="IPR015424">
    <property type="entry name" value="PyrdxlP-dep_Trfase"/>
</dbReference>
<dbReference type="InterPro" id="IPR015422">
    <property type="entry name" value="PyrdxlP-dep_Trfase_small"/>
</dbReference>
<dbReference type="EC" id="2.8.1.7" evidence="2"/>
<dbReference type="PANTHER" id="PTHR43686">
    <property type="entry name" value="SULFURTRANSFERASE-RELATED"/>
    <property type="match status" value="1"/>
</dbReference>
<keyword evidence="2" id="KW-0808">Transferase</keyword>
<gene>
    <name evidence="2" type="ORF">AVDCRST_MAG41-3163</name>
</gene>
<feature type="domain" description="Aminotransferase class V" evidence="1">
    <location>
        <begin position="70"/>
        <end position="400"/>
    </location>
</feature>
<name>A0A6J4JEI3_9ACTN</name>
<dbReference type="EMBL" id="CADCTP010000280">
    <property type="protein sequence ID" value="CAA9274042.1"/>
    <property type="molecule type" value="Genomic_DNA"/>
</dbReference>
<dbReference type="InterPro" id="IPR015421">
    <property type="entry name" value="PyrdxlP-dep_Trfase_major"/>
</dbReference>
<dbReference type="Pfam" id="PF00266">
    <property type="entry name" value="Aminotran_5"/>
    <property type="match status" value="1"/>
</dbReference>
<sequence>MSTPVETPLLRRIRDSVIGADQVVQGPYGPRRVTYADHTAAGRALGFLEDFIRCEVLPRYAGTDTGSAGAGGRTVRLREDARGIVRDAVGGGPDTAVVFCGSGATGAIDTLVDILGLRAPDGRHPVPPLPPERRPVVFVGPAERHSDELPWRESIADVVVVPADADGRVDLDRLADELVAHADRPVRIGAFPAVSTVTGIVSDSAAVCALLHEYGALSLWDCTAAAPYAGIDMAGKDAILFSPHTFVGGPSAAGVLVVRPELLADPVPGSPGGGAVAYAEPAGPRHRTDPVVRAEGGTPAIVDSIRAGLVLQLTQAVGPEVIRAHVQHRLHRAMEAWLAEPGLEILGDPAARRLSFISFLVRTPSGRYLHPDFVVALLDDLFGIQARGGCEGMEPGPVRVNFTCFTTPAVADYVVEAVRLVARDGWRLLPDYRFEPGTGRWTHRRPAPEPPLRLSQVTYGTDGVMSYPRHDERAPDTALAGYLDEARQLFAAAPPLPDAPVPAGPGHPRWFELPAGCLS</sequence>
<dbReference type="Gene3D" id="3.90.1150.10">
    <property type="entry name" value="Aspartate Aminotransferase, domain 1"/>
    <property type="match status" value="1"/>
</dbReference>
<protein>
    <submittedName>
        <fullName evidence="2">Cysteine desulfurase</fullName>
        <ecNumber evidence="2">2.8.1.7</ecNumber>
    </submittedName>
</protein>
<proteinExistence type="predicted"/>
<accession>A0A6J4JEI3</accession>
<dbReference type="PANTHER" id="PTHR43686:SF1">
    <property type="entry name" value="AMINOTRAN_5 DOMAIN-CONTAINING PROTEIN"/>
    <property type="match status" value="1"/>
</dbReference>